<dbReference type="PANTHER" id="PTHR21382:SF1">
    <property type="entry name" value="NADH DEHYDROGENASE [UBIQUINONE] 1 ALPHA SUBCOMPLEX SUBUNIT 11"/>
    <property type="match status" value="1"/>
</dbReference>
<keyword evidence="5" id="KW-0496">Mitochondrion</keyword>
<evidence type="ECO:0000256" key="3">
    <source>
        <dbReference type="ARBA" id="ARBA00022792"/>
    </source>
</evidence>
<name>A0AA39WAA5_9PEZI</name>
<evidence type="ECO:0000256" key="4">
    <source>
        <dbReference type="ARBA" id="ARBA00022989"/>
    </source>
</evidence>
<evidence type="ECO:0000256" key="8">
    <source>
        <dbReference type="SAM" id="Phobius"/>
    </source>
</evidence>
<keyword evidence="10" id="KW-1185">Reference proteome</keyword>
<feature type="transmembrane region" description="Helical" evidence="8">
    <location>
        <begin position="108"/>
        <end position="126"/>
    </location>
</feature>
<dbReference type="GO" id="GO:0005743">
    <property type="term" value="C:mitochondrial inner membrane"/>
    <property type="evidence" value="ECO:0007669"/>
    <property type="project" value="UniProtKB-SubCell"/>
</dbReference>
<dbReference type="Proteomes" id="UP001175000">
    <property type="component" value="Unassembled WGS sequence"/>
</dbReference>
<dbReference type="Pfam" id="PF02466">
    <property type="entry name" value="Tim17"/>
    <property type="match status" value="1"/>
</dbReference>
<protein>
    <submittedName>
        <fullName evidence="9">Uncharacterized protein</fullName>
    </submittedName>
</protein>
<comment type="subcellular location">
    <subcellularLocation>
        <location evidence="1">Mitochondrion inner membrane</location>
        <topology evidence="1">Multi-pass membrane protein</topology>
    </subcellularLocation>
</comment>
<evidence type="ECO:0000313" key="9">
    <source>
        <dbReference type="EMBL" id="KAK0611487.1"/>
    </source>
</evidence>
<evidence type="ECO:0000256" key="6">
    <source>
        <dbReference type="ARBA" id="ARBA00023136"/>
    </source>
</evidence>
<accession>A0AA39WAA5</accession>
<dbReference type="EMBL" id="JAULSU010000007">
    <property type="protein sequence ID" value="KAK0611487.1"/>
    <property type="molecule type" value="Genomic_DNA"/>
</dbReference>
<keyword evidence="2 8" id="KW-0812">Transmembrane</keyword>
<reference evidence="9" key="1">
    <citation type="submission" date="2023-06" db="EMBL/GenBank/DDBJ databases">
        <title>Genome-scale phylogeny and comparative genomics of the fungal order Sordariales.</title>
        <authorList>
            <consortium name="Lawrence Berkeley National Laboratory"/>
            <person name="Hensen N."/>
            <person name="Bonometti L."/>
            <person name="Westerberg I."/>
            <person name="Brannstrom I.O."/>
            <person name="Guillou S."/>
            <person name="Cros-Aarteil S."/>
            <person name="Calhoun S."/>
            <person name="Haridas S."/>
            <person name="Kuo A."/>
            <person name="Mondo S."/>
            <person name="Pangilinan J."/>
            <person name="Riley R."/>
            <person name="Labutti K."/>
            <person name="Andreopoulos B."/>
            <person name="Lipzen A."/>
            <person name="Chen C."/>
            <person name="Yanf M."/>
            <person name="Daum C."/>
            <person name="Ng V."/>
            <person name="Clum A."/>
            <person name="Steindorff A."/>
            <person name="Ohm R."/>
            <person name="Martin F."/>
            <person name="Silar P."/>
            <person name="Natvig D."/>
            <person name="Lalanne C."/>
            <person name="Gautier V."/>
            <person name="Ament-Velasquez S.L."/>
            <person name="Kruys A."/>
            <person name="Hutchinson M.I."/>
            <person name="Powell A.J."/>
            <person name="Barry K."/>
            <person name="Miller A.N."/>
            <person name="Grigoriev I.V."/>
            <person name="Debuchy R."/>
            <person name="Gladieux P."/>
            <person name="Thoren M.H."/>
            <person name="Johannesson H."/>
        </authorList>
    </citation>
    <scope>NUCLEOTIDE SEQUENCE</scope>
    <source>
        <strain evidence="9">CBS 606.72</strain>
    </source>
</reference>
<sequence>MAPHGDNDHYKPKDAISNGIKGALVSGGAGLFMAAIQNSLAKTNIGAWGVFTRSGGVITAFAATGGVYVFSHCAAANLRQKEDHYNSAIAGGLAGATLGLKTGRMPRIFGLGLGFAVVMAVADFTGGSLRGNKDREVDEYARKQALRMNRRRPIEETLAEVGEGRSIRPPGYEERRRQRLKETYGIDINPVSADPSAA</sequence>
<organism evidence="9 10">
    <name type="scientific">Immersiella caudata</name>
    <dbReference type="NCBI Taxonomy" id="314043"/>
    <lineage>
        <taxon>Eukaryota</taxon>
        <taxon>Fungi</taxon>
        <taxon>Dikarya</taxon>
        <taxon>Ascomycota</taxon>
        <taxon>Pezizomycotina</taxon>
        <taxon>Sordariomycetes</taxon>
        <taxon>Sordariomycetidae</taxon>
        <taxon>Sordariales</taxon>
        <taxon>Lasiosphaeriaceae</taxon>
        <taxon>Immersiella</taxon>
    </lineage>
</organism>
<evidence type="ECO:0000256" key="1">
    <source>
        <dbReference type="ARBA" id="ARBA00004448"/>
    </source>
</evidence>
<dbReference type="GO" id="GO:0045271">
    <property type="term" value="C:respiratory chain complex I"/>
    <property type="evidence" value="ECO:0007669"/>
    <property type="project" value="InterPro"/>
</dbReference>
<feature type="region of interest" description="Disordered" evidence="7">
    <location>
        <begin position="161"/>
        <end position="198"/>
    </location>
</feature>
<evidence type="ECO:0000256" key="5">
    <source>
        <dbReference type="ARBA" id="ARBA00023128"/>
    </source>
</evidence>
<evidence type="ECO:0000313" key="10">
    <source>
        <dbReference type="Proteomes" id="UP001175000"/>
    </source>
</evidence>
<evidence type="ECO:0000256" key="2">
    <source>
        <dbReference type="ARBA" id="ARBA00022692"/>
    </source>
</evidence>
<feature type="compositionally biased region" description="Basic and acidic residues" evidence="7">
    <location>
        <begin position="162"/>
        <end position="184"/>
    </location>
</feature>
<dbReference type="InterPro" id="IPR039205">
    <property type="entry name" value="NDUFA11"/>
</dbReference>
<proteinExistence type="predicted"/>
<keyword evidence="6 8" id="KW-0472">Membrane</keyword>
<dbReference type="GO" id="GO:0006120">
    <property type="term" value="P:mitochondrial electron transport, NADH to ubiquinone"/>
    <property type="evidence" value="ECO:0007669"/>
    <property type="project" value="InterPro"/>
</dbReference>
<keyword evidence="3" id="KW-0999">Mitochondrion inner membrane</keyword>
<keyword evidence="4 8" id="KW-1133">Transmembrane helix</keyword>
<dbReference type="PANTHER" id="PTHR21382">
    <property type="entry name" value="NADH-UBIQUINONE OXIDOREDUCTASE SUBUNIT"/>
    <property type="match status" value="1"/>
</dbReference>
<gene>
    <name evidence="9" type="ORF">B0T14DRAFT_500576</name>
</gene>
<dbReference type="AlphaFoldDB" id="A0AA39WAA5"/>
<evidence type="ECO:0000256" key="7">
    <source>
        <dbReference type="SAM" id="MobiDB-lite"/>
    </source>
</evidence>
<comment type="caution">
    <text evidence="9">The sequence shown here is derived from an EMBL/GenBank/DDBJ whole genome shotgun (WGS) entry which is preliminary data.</text>
</comment>